<feature type="region of interest" description="Disordered" evidence="7">
    <location>
        <begin position="1"/>
        <end position="59"/>
    </location>
</feature>
<gene>
    <name evidence="9" type="ORF">Vafri_21750</name>
</gene>
<comment type="subcellular location">
    <subcellularLocation>
        <location evidence="1">Nucleus</location>
    </subcellularLocation>
</comment>
<dbReference type="PANTHER" id="PTHR36562:SF5">
    <property type="entry name" value="SERINE_ARGININE REPETITIVE MATRIX 2"/>
    <property type="match status" value="1"/>
</dbReference>
<dbReference type="GO" id="GO:0005681">
    <property type="term" value="C:spliceosomal complex"/>
    <property type="evidence" value="ECO:0007669"/>
    <property type="project" value="UniProtKB-KW"/>
</dbReference>
<feature type="region of interest" description="Disordered" evidence="7">
    <location>
        <begin position="164"/>
        <end position="213"/>
    </location>
</feature>
<dbReference type="PANTHER" id="PTHR36562">
    <property type="entry name" value="SERINE/ARGININE REPETITIVE MATRIX 2"/>
    <property type="match status" value="1"/>
</dbReference>
<reference evidence="9" key="1">
    <citation type="journal article" date="2021" name="Proc. Natl. Acad. Sci. U.S.A.">
        <title>Three genomes in the algal genus Volvox reveal the fate of a haploid sex-determining region after a transition to homothallism.</title>
        <authorList>
            <person name="Yamamoto K."/>
            <person name="Hamaji T."/>
            <person name="Kawai-Toyooka H."/>
            <person name="Matsuzaki R."/>
            <person name="Takahashi F."/>
            <person name="Nishimura Y."/>
            <person name="Kawachi M."/>
            <person name="Noguchi H."/>
            <person name="Minakuchi Y."/>
            <person name="Umen J.G."/>
            <person name="Toyoda A."/>
            <person name="Nozaki H."/>
        </authorList>
    </citation>
    <scope>NUCLEOTIDE SEQUENCE</scope>
    <source>
        <strain evidence="9">NIES-3780</strain>
    </source>
</reference>
<evidence type="ECO:0000256" key="4">
    <source>
        <dbReference type="ARBA" id="ARBA00022728"/>
    </source>
</evidence>
<keyword evidence="6" id="KW-0539">Nucleus</keyword>
<evidence type="ECO:0000256" key="5">
    <source>
        <dbReference type="ARBA" id="ARBA00023187"/>
    </source>
</evidence>
<dbReference type="SMART" id="SM01115">
    <property type="entry name" value="cwf21"/>
    <property type="match status" value="1"/>
</dbReference>
<keyword evidence="10" id="KW-1185">Reference proteome</keyword>
<accession>A0A8J4FF69</accession>
<keyword evidence="3" id="KW-0507">mRNA processing</keyword>
<organism evidence="9 10">
    <name type="scientific">Volvox africanus</name>
    <dbReference type="NCBI Taxonomy" id="51714"/>
    <lineage>
        <taxon>Eukaryota</taxon>
        <taxon>Viridiplantae</taxon>
        <taxon>Chlorophyta</taxon>
        <taxon>core chlorophytes</taxon>
        <taxon>Chlorophyceae</taxon>
        <taxon>CS clade</taxon>
        <taxon>Chlamydomonadales</taxon>
        <taxon>Volvocaceae</taxon>
        <taxon>Volvox</taxon>
    </lineage>
</organism>
<dbReference type="InterPro" id="IPR051372">
    <property type="entry name" value="CWC21"/>
</dbReference>
<dbReference type="GO" id="GO:0008380">
    <property type="term" value="P:RNA splicing"/>
    <property type="evidence" value="ECO:0007669"/>
    <property type="project" value="UniProtKB-KW"/>
</dbReference>
<keyword evidence="4" id="KW-0747">Spliceosome</keyword>
<dbReference type="Proteomes" id="UP000747399">
    <property type="component" value="Unassembled WGS sequence"/>
</dbReference>
<evidence type="ECO:0000256" key="7">
    <source>
        <dbReference type="SAM" id="MobiDB-lite"/>
    </source>
</evidence>
<evidence type="ECO:0000256" key="6">
    <source>
        <dbReference type="ARBA" id="ARBA00023242"/>
    </source>
</evidence>
<evidence type="ECO:0000259" key="8">
    <source>
        <dbReference type="SMART" id="SM01115"/>
    </source>
</evidence>
<dbReference type="GO" id="GO:0006397">
    <property type="term" value="P:mRNA processing"/>
    <property type="evidence" value="ECO:0007669"/>
    <property type="project" value="UniProtKB-KW"/>
</dbReference>
<evidence type="ECO:0000256" key="1">
    <source>
        <dbReference type="ARBA" id="ARBA00004123"/>
    </source>
</evidence>
<comment type="similarity">
    <text evidence="2">Belongs to the CWC21 family.</text>
</comment>
<feature type="domain" description="CWF21" evidence="8">
    <location>
        <begin position="52"/>
        <end position="98"/>
    </location>
</feature>
<evidence type="ECO:0000256" key="3">
    <source>
        <dbReference type="ARBA" id="ARBA00022664"/>
    </source>
</evidence>
<evidence type="ECO:0000313" key="9">
    <source>
        <dbReference type="EMBL" id="GIL68481.1"/>
    </source>
</evidence>
<comment type="caution">
    <text evidence="9">The sequence shown here is derived from an EMBL/GenBank/DDBJ whole genome shotgun (WGS) entry which is preliminary data.</text>
</comment>
<dbReference type="AlphaFoldDB" id="A0A8J4FF69"/>
<name>A0A8J4FF69_9CHLO</name>
<evidence type="ECO:0000313" key="10">
    <source>
        <dbReference type="Proteomes" id="UP000747399"/>
    </source>
</evidence>
<proteinExistence type="inferred from homology"/>
<evidence type="ECO:0000256" key="2">
    <source>
        <dbReference type="ARBA" id="ARBA00005954"/>
    </source>
</evidence>
<sequence length="275" mass="32072">MYNGIGLLTPRGSGTSGYVQGNKFNLRGPPQVRTEPPKDGGPKHKQPNQEILDHKKKREVELKVEQERERLEQESIHSEAEIEELLGLFRAQELAKLSVDISAASAKLVDETHAVAQRKLEQMSKLKSAFGVKEDVREGDAFNRELQEQLKAQRVAEREAAQKAREEEAKRREKEVKRREKERIKEAKRREKEAKQREKERQEARLAEEERRRNASPEARLYRKYEAAPERYSASDRLRLRNLYYLLTSVPCDSLVDKHAECWCVQYYLSCTNKE</sequence>
<dbReference type="Pfam" id="PF08312">
    <property type="entry name" value="cwf21"/>
    <property type="match status" value="1"/>
</dbReference>
<feature type="compositionally biased region" description="Polar residues" evidence="7">
    <location>
        <begin position="12"/>
        <end position="23"/>
    </location>
</feature>
<dbReference type="EMBL" id="BNCO01000119">
    <property type="protein sequence ID" value="GIL68481.1"/>
    <property type="molecule type" value="Genomic_DNA"/>
</dbReference>
<dbReference type="InterPro" id="IPR013170">
    <property type="entry name" value="mRNA_splic_Cwf21_dom"/>
</dbReference>
<protein>
    <recommendedName>
        <fullName evidence="8">CWF21 domain-containing protein</fullName>
    </recommendedName>
</protein>
<keyword evidence="5" id="KW-0508">mRNA splicing</keyword>